<name>A0ABQ5UPS3_9HYPH</name>
<dbReference type="Proteomes" id="UP001161405">
    <property type="component" value="Unassembled WGS sequence"/>
</dbReference>
<dbReference type="RefSeq" id="WP_284363247.1">
    <property type="nucleotide sequence ID" value="NZ_BSNI01000002.1"/>
</dbReference>
<keyword evidence="10" id="KW-1185">Reference proteome</keyword>
<keyword evidence="6 7" id="KW-0472">Membrane</keyword>
<gene>
    <name evidence="9" type="ORF">GCM10007879_15030</name>
</gene>
<proteinExistence type="inferred from homology"/>
<evidence type="ECO:0000313" key="9">
    <source>
        <dbReference type="EMBL" id="GLQ17254.1"/>
    </source>
</evidence>
<accession>A0ABQ5UPS3</accession>
<evidence type="ECO:0000256" key="4">
    <source>
        <dbReference type="ARBA" id="ARBA00022692"/>
    </source>
</evidence>
<evidence type="ECO:0000259" key="8">
    <source>
        <dbReference type="Pfam" id="PF04290"/>
    </source>
</evidence>
<reference evidence="9" key="1">
    <citation type="journal article" date="2014" name="Int. J. Syst. Evol. Microbiol.">
        <title>Complete genome of a new Firmicutes species belonging to the dominant human colonic microbiota ('Ruminococcus bicirculans') reveals two chromosomes and a selective capacity to utilize plant glucans.</title>
        <authorList>
            <consortium name="NISC Comparative Sequencing Program"/>
            <person name="Wegmann U."/>
            <person name="Louis P."/>
            <person name="Goesmann A."/>
            <person name="Henrissat B."/>
            <person name="Duncan S.H."/>
            <person name="Flint H.J."/>
        </authorList>
    </citation>
    <scope>NUCLEOTIDE SEQUENCE</scope>
    <source>
        <strain evidence="9">NBRC 107169</strain>
    </source>
</reference>
<keyword evidence="7" id="KW-0997">Cell inner membrane</keyword>
<feature type="domain" description="Tripartite ATP-independent periplasmic transporters DctQ component" evidence="8">
    <location>
        <begin position="47"/>
        <end position="160"/>
    </location>
</feature>
<reference evidence="9" key="2">
    <citation type="submission" date="2023-01" db="EMBL/GenBank/DDBJ databases">
        <title>Draft genome sequence of Maritalea porphyrae strain NBRC 107169.</title>
        <authorList>
            <person name="Sun Q."/>
            <person name="Mori K."/>
        </authorList>
    </citation>
    <scope>NUCLEOTIDE SEQUENCE</scope>
    <source>
        <strain evidence="9">NBRC 107169</strain>
    </source>
</reference>
<evidence type="ECO:0000256" key="7">
    <source>
        <dbReference type="RuleBase" id="RU369079"/>
    </source>
</evidence>
<dbReference type="EMBL" id="BSNI01000002">
    <property type="protein sequence ID" value="GLQ17254.1"/>
    <property type="molecule type" value="Genomic_DNA"/>
</dbReference>
<feature type="transmembrane region" description="Helical" evidence="7">
    <location>
        <begin position="61"/>
        <end position="82"/>
    </location>
</feature>
<feature type="transmembrane region" description="Helical" evidence="7">
    <location>
        <begin position="139"/>
        <end position="160"/>
    </location>
</feature>
<dbReference type="InterPro" id="IPR055348">
    <property type="entry name" value="DctQ"/>
</dbReference>
<comment type="similarity">
    <text evidence="7">Belongs to the TRAP transporter small permease family.</text>
</comment>
<keyword evidence="3" id="KW-1003">Cell membrane</keyword>
<evidence type="ECO:0000256" key="1">
    <source>
        <dbReference type="ARBA" id="ARBA00004651"/>
    </source>
</evidence>
<keyword evidence="4 7" id="KW-0812">Transmembrane</keyword>
<comment type="caution">
    <text evidence="9">The sequence shown here is derived from an EMBL/GenBank/DDBJ whole genome shotgun (WGS) entry which is preliminary data.</text>
</comment>
<keyword evidence="2 7" id="KW-0813">Transport</keyword>
<evidence type="ECO:0000256" key="6">
    <source>
        <dbReference type="ARBA" id="ARBA00023136"/>
    </source>
</evidence>
<evidence type="ECO:0000313" key="10">
    <source>
        <dbReference type="Proteomes" id="UP001161405"/>
    </source>
</evidence>
<comment type="function">
    <text evidence="7">Part of the tripartite ATP-independent periplasmic (TRAP) transport system.</text>
</comment>
<evidence type="ECO:0000256" key="3">
    <source>
        <dbReference type="ARBA" id="ARBA00022475"/>
    </source>
</evidence>
<keyword evidence="5 7" id="KW-1133">Transmembrane helix</keyword>
<sequence length="174" mass="18894">MSLSVDPSQSEPKSQILSRLVHLWAMFGGVALFFVVAVNFLSSLGAMFGYPIPGDLELTEMGVAIAAFAFLPFCQLHGANVTADIFTAKASPRLIAALKAFASMVALAFSLILLWRMSFGLLDQYRYGYTTSILRLPHWLAFVPILISLSLLVATSMLTLRHSLHEAKTGGAND</sequence>
<dbReference type="Pfam" id="PF04290">
    <property type="entry name" value="DctQ"/>
    <property type="match status" value="1"/>
</dbReference>
<organism evidence="9 10">
    <name type="scientific">Maritalea porphyrae</name>
    <dbReference type="NCBI Taxonomy" id="880732"/>
    <lineage>
        <taxon>Bacteria</taxon>
        <taxon>Pseudomonadati</taxon>
        <taxon>Pseudomonadota</taxon>
        <taxon>Alphaproteobacteria</taxon>
        <taxon>Hyphomicrobiales</taxon>
        <taxon>Devosiaceae</taxon>
        <taxon>Maritalea</taxon>
    </lineage>
</organism>
<feature type="transmembrane region" description="Helical" evidence="7">
    <location>
        <begin position="94"/>
        <end position="119"/>
    </location>
</feature>
<comment type="subunit">
    <text evidence="7">The complex comprises the extracytoplasmic solute receptor protein and the two transmembrane proteins.</text>
</comment>
<feature type="transmembrane region" description="Helical" evidence="7">
    <location>
        <begin position="21"/>
        <end position="41"/>
    </location>
</feature>
<comment type="subcellular location">
    <subcellularLocation>
        <location evidence="7">Cell inner membrane</location>
        <topology evidence="7">Multi-pass membrane protein</topology>
    </subcellularLocation>
    <subcellularLocation>
        <location evidence="1">Cell membrane</location>
        <topology evidence="1">Multi-pass membrane protein</topology>
    </subcellularLocation>
</comment>
<protein>
    <recommendedName>
        <fullName evidence="7">TRAP transporter small permease protein</fullName>
    </recommendedName>
</protein>
<evidence type="ECO:0000256" key="2">
    <source>
        <dbReference type="ARBA" id="ARBA00022448"/>
    </source>
</evidence>
<evidence type="ECO:0000256" key="5">
    <source>
        <dbReference type="ARBA" id="ARBA00022989"/>
    </source>
</evidence>